<keyword evidence="4" id="KW-0378">Hydrolase</keyword>
<feature type="domain" description="UvrD-like helicase C-terminal" evidence="10">
    <location>
        <begin position="207"/>
        <end position="480"/>
    </location>
</feature>
<evidence type="ECO:0000259" key="10">
    <source>
        <dbReference type="PROSITE" id="PS51217"/>
    </source>
</evidence>
<keyword evidence="3" id="KW-0227">DNA damage</keyword>
<dbReference type="RefSeq" id="WP_114482001.1">
    <property type="nucleotide sequence ID" value="NZ_QPJU01000001.1"/>
</dbReference>
<evidence type="ECO:0000256" key="1">
    <source>
        <dbReference type="ARBA" id="ARBA00022722"/>
    </source>
</evidence>
<dbReference type="InterPro" id="IPR014017">
    <property type="entry name" value="DNA_helicase_UvrD-like_C"/>
</dbReference>
<evidence type="ECO:0000256" key="9">
    <source>
        <dbReference type="ARBA" id="ARBA00023204"/>
    </source>
</evidence>
<dbReference type="GO" id="GO:0003677">
    <property type="term" value="F:DNA binding"/>
    <property type="evidence" value="ECO:0007669"/>
    <property type="project" value="UniProtKB-KW"/>
</dbReference>
<keyword evidence="6" id="KW-0269">Exonuclease</keyword>
<keyword evidence="12" id="KW-1185">Reference proteome</keyword>
<comment type="caution">
    <text evidence="11">The sequence shown here is derived from an EMBL/GenBank/DDBJ whole genome shotgun (WGS) entry which is preliminary data.</text>
</comment>
<dbReference type="EMBL" id="QPJU01000001">
    <property type="protein sequence ID" value="RCX11861.1"/>
    <property type="molecule type" value="Genomic_DNA"/>
</dbReference>
<dbReference type="InterPro" id="IPR027417">
    <property type="entry name" value="P-loop_NTPase"/>
</dbReference>
<evidence type="ECO:0000313" key="12">
    <source>
        <dbReference type="Proteomes" id="UP000252174"/>
    </source>
</evidence>
<keyword evidence="9" id="KW-0234">DNA repair</keyword>
<dbReference type="AlphaFoldDB" id="A0A369ARN6"/>
<evidence type="ECO:0000256" key="7">
    <source>
        <dbReference type="ARBA" id="ARBA00022840"/>
    </source>
</evidence>
<dbReference type="Pfam" id="PF12705">
    <property type="entry name" value="PDDEXK_1"/>
    <property type="match status" value="1"/>
</dbReference>
<dbReference type="OrthoDB" id="9761147at2"/>
<sequence length="864" mass="93219">MDAIALDDCYESVWRPVFTRLAEHLRAHPVPQARTVVLLPFAQLLPWAQRFWARWQPEGFAPRFATTRSWARTLAAWVPAAGDFSGEAARDALSARSLLERAGLGAERALLAAPLQEAAVQLAPAVAAVPPSQRSAWAEHARSLLPAPDAGQPLRYEAAVARIALEWVLASSHPTDVLFTPAVRAAADVLVLLEGLQPDSLAQALCAYWNDGGGTPALVLQLQKEDLLHSADDAKPRIAVHAASDGEDEAQRAAACVLAHLAQGRTRVALGAIDRALTRRIRAQLEGAGVAVRDETGWTLSTTRAAAQTMALLQACAWDAASDAVLDALKQAPAIDAATLDALERSLRADPAPRWRSVAARDWSQWPPQAELITAVERWRARLHAARPLADWLRALRELLAASGLWAPLEGDAAGALVLQALRLHEALQWGLDDWEGAAQRLTLAEFTRWADAVLEAARYVPPAPAGARVVLLPLAQLLARPFDALVLAGCDEKRLPAAPEPQGPWSEAQRSAWGLPTRAQLAAAQRAAWRSAMQLPAVDVLWRSSDEGGEPLLPSPLLQALQCDGLTAAGVDARCAREVCAAPTLRPAPSAASLPVRKLSASMYADLRACPYRFFALRQLGLQEAGELEAEIDKRDFGSWLHLVLQHFHERLRDASASDVFAPASDAAARADLLDAAAQSATAHLGLDAGGFLPFAATWPQVRDGYLRWLAEHEAQGAVFRQAELALEQPLDAWRLVGKLDRVDEVPEPPEGEPIPFVIDYKTESAAKTKQRIADGAEDTQLAFYAALLGAERLRAAYVNVGERGETATYEQQDVLALRTLLRAGIRSDLGRIAAGAPLPALGEGPVCDFCAARGLCRKDFWQ</sequence>
<dbReference type="SUPFAM" id="SSF52540">
    <property type="entry name" value="P-loop containing nucleoside triphosphate hydrolases"/>
    <property type="match status" value="1"/>
</dbReference>
<reference evidence="11 12" key="1">
    <citation type="submission" date="2018-07" db="EMBL/GenBank/DDBJ databases">
        <title>Genomic Encyclopedia of Type Strains, Phase IV (KMG-IV): sequencing the most valuable type-strain genomes for metagenomic binning, comparative biology and taxonomic classification.</title>
        <authorList>
            <person name="Goeker M."/>
        </authorList>
    </citation>
    <scope>NUCLEOTIDE SEQUENCE [LARGE SCALE GENOMIC DNA]</scope>
    <source>
        <strain evidence="11 12">DSM 100911</strain>
    </source>
</reference>
<evidence type="ECO:0000256" key="4">
    <source>
        <dbReference type="ARBA" id="ARBA00022801"/>
    </source>
</evidence>
<dbReference type="PROSITE" id="PS51217">
    <property type="entry name" value="UVRD_HELICASE_CTER"/>
    <property type="match status" value="1"/>
</dbReference>
<keyword evidence="7" id="KW-0067">ATP-binding</keyword>
<name>A0A369ARN6_9BURK</name>
<dbReference type="InterPro" id="IPR011604">
    <property type="entry name" value="PDDEXK-like_dom_sf"/>
</dbReference>
<evidence type="ECO:0000256" key="8">
    <source>
        <dbReference type="ARBA" id="ARBA00023125"/>
    </source>
</evidence>
<evidence type="ECO:0000256" key="6">
    <source>
        <dbReference type="ARBA" id="ARBA00022839"/>
    </source>
</evidence>
<gene>
    <name evidence="11" type="ORF">DFR45_101395</name>
</gene>
<keyword evidence="8" id="KW-0238">DNA-binding</keyword>
<keyword evidence="2" id="KW-0547">Nucleotide-binding</keyword>
<dbReference type="GO" id="GO:0005524">
    <property type="term" value="F:ATP binding"/>
    <property type="evidence" value="ECO:0007669"/>
    <property type="project" value="UniProtKB-KW"/>
</dbReference>
<accession>A0A369ARN6</accession>
<keyword evidence="5 11" id="KW-0347">Helicase</keyword>
<evidence type="ECO:0000256" key="3">
    <source>
        <dbReference type="ARBA" id="ARBA00022763"/>
    </source>
</evidence>
<dbReference type="InterPro" id="IPR038726">
    <property type="entry name" value="PDDEXK_AddAB-type"/>
</dbReference>
<dbReference type="Proteomes" id="UP000252174">
    <property type="component" value="Unassembled WGS sequence"/>
</dbReference>
<dbReference type="GO" id="GO:0006281">
    <property type="term" value="P:DNA repair"/>
    <property type="evidence" value="ECO:0007669"/>
    <property type="project" value="UniProtKB-KW"/>
</dbReference>
<organism evidence="11 12">
    <name type="scientific">Extensimonas vulgaris</name>
    <dbReference type="NCBI Taxonomy" id="1031594"/>
    <lineage>
        <taxon>Bacteria</taxon>
        <taxon>Pseudomonadati</taxon>
        <taxon>Pseudomonadota</taxon>
        <taxon>Betaproteobacteria</taxon>
        <taxon>Burkholderiales</taxon>
        <taxon>Comamonadaceae</taxon>
        <taxon>Extensimonas</taxon>
    </lineage>
</organism>
<dbReference type="GO" id="GO:0004527">
    <property type="term" value="F:exonuclease activity"/>
    <property type="evidence" value="ECO:0007669"/>
    <property type="project" value="UniProtKB-KW"/>
</dbReference>
<protein>
    <submittedName>
        <fullName evidence="11">ATP-dependent helicase/nuclease subunit B</fullName>
    </submittedName>
</protein>
<proteinExistence type="predicted"/>
<keyword evidence="1" id="KW-0540">Nuclease</keyword>
<dbReference type="Gene3D" id="3.90.320.10">
    <property type="match status" value="1"/>
</dbReference>
<dbReference type="GO" id="GO:0004386">
    <property type="term" value="F:helicase activity"/>
    <property type="evidence" value="ECO:0007669"/>
    <property type="project" value="UniProtKB-KW"/>
</dbReference>
<evidence type="ECO:0000313" key="11">
    <source>
        <dbReference type="EMBL" id="RCX11861.1"/>
    </source>
</evidence>
<evidence type="ECO:0000256" key="2">
    <source>
        <dbReference type="ARBA" id="ARBA00022741"/>
    </source>
</evidence>
<evidence type="ECO:0000256" key="5">
    <source>
        <dbReference type="ARBA" id="ARBA00022806"/>
    </source>
</evidence>